<dbReference type="PANTHER" id="PTHR47074:SF73">
    <property type="entry name" value="OS04G0448401 PROTEIN"/>
    <property type="match status" value="1"/>
</dbReference>
<keyword evidence="2" id="KW-0808">Transferase</keyword>
<evidence type="ECO:0000259" key="1">
    <source>
        <dbReference type="Pfam" id="PF13456"/>
    </source>
</evidence>
<dbReference type="SUPFAM" id="SSF53098">
    <property type="entry name" value="Ribonuclease H-like"/>
    <property type="match status" value="1"/>
</dbReference>
<evidence type="ECO:0000313" key="2">
    <source>
        <dbReference type="EMBL" id="GJT66703.1"/>
    </source>
</evidence>
<dbReference type="CDD" id="cd06222">
    <property type="entry name" value="RNase_H_like"/>
    <property type="match status" value="1"/>
</dbReference>
<feature type="domain" description="RNase H type-1" evidence="1">
    <location>
        <begin position="149"/>
        <end position="219"/>
    </location>
</feature>
<keyword evidence="2" id="KW-0695">RNA-directed DNA polymerase</keyword>
<dbReference type="InterPro" id="IPR044730">
    <property type="entry name" value="RNase_H-like_dom_plant"/>
</dbReference>
<dbReference type="GO" id="GO:0003964">
    <property type="term" value="F:RNA-directed DNA polymerase activity"/>
    <property type="evidence" value="ECO:0007669"/>
    <property type="project" value="UniProtKB-KW"/>
</dbReference>
<proteinExistence type="predicted"/>
<dbReference type="PANTHER" id="PTHR47074">
    <property type="entry name" value="BNAC02G40300D PROTEIN"/>
    <property type="match status" value="1"/>
</dbReference>
<reference evidence="2" key="1">
    <citation type="journal article" date="2022" name="Int. J. Mol. Sci.">
        <title>Draft Genome of Tanacetum Coccineum: Genomic Comparison of Closely Related Tanacetum-Family Plants.</title>
        <authorList>
            <person name="Yamashiro T."/>
            <person name="Shiraishi A."/>
            <person name="Nakayama K."/>
            <person name="Satake H."/>
        </authorList>
    </citation>
    <scope>NUCLEOTIDE SEQUENCE</scope>
</reference>
<organism evidence="2 3">
    <name type="scientific">Tanacetum coccineum</name>
    <dbReference type="NCBI Taxonomy" id="301880"/>
    <lineage>
        <taxon>Eukaryota</taxon>
        <taxon>Viridiplantae</taxon>
        <taxon>Streptophyta</taxon>
        <taxon>Embryophyta</taxon>
        <taxon>Tracheophyta</taxon>
        <taxon>Spermatophyta</taxon>
        <taxon>Magnoliopsida</taxon>
        <taxon>eudicotyledons</taxon>
        <taxon>Gunneridae</taxon>
        <taxon>Pentapetalae</taxon>
        <taxon>asterids</taxon>
        <taxon>campanulids</taxon>
        <taxon>Asterales</taxon>
        <taxon>Asteraceae</taxon>
        <taxon>Asteroideae</taxon>
        <taxon>Anthemideae</taxon>
        <taxon>Anthemidinae</taxon>
        <taxon>Tanacetum</taxon>
    </lineage>
</organism>
<keyword evidence="3" id="KW-1185">Reference proteome</keyword>
<comment type="caution">
    <text evidence="2">The sequence shown here is derived from an EMBL/GenBank/DDBJ whole genome shotgun (WGS) entry which is preliminary data.</text>
</comment>
<evidence type="ECO:0000313" key="3">
    <source>
        <dbReference type="Proteomes" id="UP001151760"/>
    </source>
</evidence>
<dbReference type="InterPro" id="IPR002156">
    <property type="entry name" value="RNaseH_domain"/>
</dbReference>
<accession>A0ABQ5FTK6</accession>
<name>A0ABQ5FTK6_9ASTR</name>
<protein>
    <submittedName>
        <fullName evidence="2">Reverse transcriptase</fullName>
    </submittedName>
</protein>
<sequence length="228" mass="24870">MVLQIPISQTGSSDKLIWHFDPKGQYTVKSGYKQAIALISTSVSIGESSANPSSKFWRLILAYPDVSHILSVVATTCWFIWRSRNNFVFENVTPSPHNTLAVIYAQLNDHQKFVTHQSISSLTSAATNLDSTSHTSPQWIPPGSSVKLNCDAAFKNSSAAFGIVARDCAGLFRYVIGNRCRGVSPLHAEIIAVHFACSLVFNHGWFNAIVESDSQIAISLSSLDTSPP</sequence>
<dbReference type="InterPro" id="IPR052929">
    <property type="entry name" value="RNase_H-like_EbsB-rel"/>
</dbReference>
<dbReference type="InterPro" id="IPR012337">
    <property type="entry name" value="RNaseH-like_sf"/>
</dbReference>
<dbReference type="Pfam" id="PF13456">
    <property type="entry name" value="RVT_3"/>
    <property type="match status" value="1"/>
</dbReference>
<keyword evidence="2" id="KW-0548">Nucleotidyltransferase</keyword>
<reference evidence="2" key="2">
    <citation type="submission" date="2022-01" db="EMBL/GenBank/DDBJ databases">
        <authorList>
            <person name="Yamashiro T."/>
            <person name="Shiraishi A."/>
            <person name="Satake H."/>
            <person name="Nakayama K."/>
        </authorList>
    </citation>
    <scope>NUCLEOTIDE SEQUENCE</scope>
</reference>
<dbReference type="EMBL" id="BQNB010017738">
    <property type="protein sequence ID" value="GJT66703.1"/>
    <property type="molecule type" value="Genomic_DNA"/>
</dbReference>
<gene>
    <name evidence="2" type="ORF">Tco_1018183</name>
</gene>
<dbReference type="Proteomes" id="UP001151760">
    <property type="component" value="Unassembled WGS sequence"/>
</dbReference>